<protein>
    <recommendedName>
        <fullName evidence="5">Secreted protein</fullName>
    </recommendedName>
</protein>
<organism evidence="3 4">
    <name type="scientific">Inquilinus ginsengisoli</name>
    <dbReference type="NCBI Taxonomy" id="363840"/>
    <lineage>
        <taxon>Bacteria</taxon>
        <taxon>Pseudomonadati</taxon>
        <taxon>Pseudomonadota</taxon>
        <taxon>Alphaproteobacteria</taxon>
        <taxon>Rhodospirillales</taxon>
        <taxon>Rhodospirillaceae</taxon>
        <taxon>Inquilinus</taxon>
    </lineage>
</organism>
<dbReference type="EMBL" id="JAVDPW010000011">
    <property type="protein sequence ID" value="MDR6293348.1"/>
    <property type="molecule type" value="Genomic_DNA"/>
</dbReference>
<comment type="caution">
    <text evidence="3">The sequence shown here is derived from an EMBL/GenBank/DDBJ whole genome shotgun (WGS) entry which is preliminary data.</text>
</comment>
<feature type="compositionally biased region" description="Basic and acidic residues" evidence="1">
    <location>
        <begin position="71"/>
        <end position="86"/>
    </location>
</feature>
<reference evidence="3 4" key="1">
    <citation type="submission" date="2023-07" db="EMBL/GenBank/DDBJ databases">
        <title>Sorghum-associated microbial communities from plants grown in Nebraska, USA.</title>
        <authorList>
            <person name="Schachtman D."/>
        </authorList>
    </citation>
    <scope>NUCLEOTIDE SEQUENCE [LARGE SCALE GENOMIC DNA]</scope>
    <source>
        <strain evidence="3 4">584</strain>
    </source>
</reference>
<feature type="signal peptide" evidence="2">
    <location>
        <begin position="1"/>
        <end position="27"/>
    </location>
</feature>
<feature type="chain" id="PRO_5045920226" description="Secreted protein" evidence="2">
    <location>
        <begin position="28"/>
        <end position="96"/>
    </location>
</feature>
<dbReference type="Proteomes" id="UP001262410">
    <property type="component" value="Unassembled WGS sequence"/>
</dbReference>
<evidence type="ECO:0000313" key="4">
    <source>
        <dbReference type="Proteomes" id="UP001262410"/>
    </source>
</evidence>
<evidence type="ECO:0000256" key="2">
    <source>
        <dbReference type="SAM" id="SignalP"/>
    </source>
</evidence>
<evidence type="ECO:0000313" key="3">
    <source>
        <dbReference type="EMBL" id="MDR6293348.1"/>
    </source>
</evidence>
<evidence type="ECO:0008006" key="5">
    <source>
        <dbReference type="Google" id="ProtNLM"/>
    </source>
</evidence>
<gene>
    <name evidence="3" type="ORF">E9232_005898</name>
</gene>
<keyword evidence="2" id="KW-0732">Signal</keyword>
<proteinExistence type="predicted"/>
<feature type="region of interest" description="Disordered" evidence="1">
    <location>
        <begin position="26"/>
        <end position="96"/>
    </location>
</feature>
<accession>A0ABU1JYH2</accession>
<evidence type="ECO:0000256" key="1">
    <source>
        <dbReference type="SAM" id="MobiDB-lite"/>
    </source>
</evidence>
<dbReference type="RefSeq" id="WP_309800250.1">
    <property type="nucleotide sequence ID" value="NZ_JAVDPW010000011.1"/>
</dbReference>
<name>A0ABU1JYH2_9PROT</name>
<feature type="compositionally biased region" description="Basic and acidic residues" evidence="1">
    <location>
        <begin position="40"/>
        <end position="64"/>
    </location>
</feature>
<sequence length="96" mass="11555">MLKHLTRVALVAAALTIVPVLTLPAQAGGWESTNQPRLYNPHDGHRHSDNRYRRHDDDRRDRHWDRHGRRYDHDRHRDRDRDRNDSPSDFLQDLFN</sequence>
<keyword evidence="4" id="KW-1185">Reference proteome</keyword>